<feature type="compositionally biased region" description="Low complexity" evidence="1">
    <location>
        <begin position="17"/>
        <end position="36"/>
    </location>
</feature>
<comment type="caution">
    <text evidence="2">The sequence shown here is derived from an EMBL/GenBank/DDBJ whole genome shotgun (WGS) entry which is preliminary data.</text>
</comment>
<dbReference type="EMBL" id="CAJFCW020000005">
    <property type="protein sequence ID" value="CAG9121336.1"/>
    <property type="molecule type" value="Genomic_DNA"/>
</dbReference>
<reference evidence="2" key="1">
    <citation type="submission" date="2020-09" db="EMBL/GenBank/DDBJ databases">
        <authorList>
            <person name="Kikuchi T."/>
        </authorList>
    </citation>
    <scope>NUCLEOTIDE SEQUENCE</scope>
    <source>
        <strain evidence="2">SH1</strain>
    </source>
</reference>
<organism evidence="2 3">
    <name type="scientific">Bursaphelenchus okinawaensis</name>
    <dbReference type="NCBI Taxonomy" id="465554"/>
    <lineage>
        <taxon>Eukaryota</taxon>
        <taxon>Metazoa</taxon>
        <taxon>Ecdysozoa</taxon>
        <taxon>Nematoda</taxon>
        <taxon>Chromadorea</taxon>
        <taxon>Rhabditida</taxon>
        <taxon>Tylenchina</taxon>
        <taxon>Tylenchomorpha</taxon>
        <taxon>Aphelenchoidea</taxon>
        <taxon>Aphelenchoididae</taxon>
        <taxon>Bursaphelenchus</taxon>
    </lineage>
</organism>
<evidence type="ECO:0000313" key="2">
    <source>
        <dbReference type="EMBL" id="CAD5225821.1"/>
    </source>
</evidence>
<name>A0A811LE30_9BILA</name>
<keyword evidence="3" id="KW-1185">Reference proteome</keyword>
<dbReference type="EMBL" id="CAJFDH010000005">
    <property type="protein sequence ID" value="CAD5225821.1"/>
    <property type="molecule type" value="Genomic_DNA"/>
</dbReference>
<evidence type="ECO:0000256" key="1">
    <source>
        <dbReference type="SAM" id="MobiDB-lite"/>
    </source>
</evidence>
<accession>A0A811LE30</accession>
<dbReference type="Proteomes" id="UP000614601">
    <property type="component" value="Unassembled WGS sequence"/>
</dbReference>
<dbReference type="AlphaFoldDB" id="A0A811LE30"/>
<feature type="region of interest" description="Disordered" evidence="1">
    <location>
        <begin position="1"/>
        <end position="42"/>
    </location>
</feature>
<dbReference type="Proteomes" id="UP000783686">
    <property type="component" value="Unassembled WGS sequence"/>
</dbReference>
<proteinExistence type="predicted"/>
<evidence type="ECO:0000313" key="3">
    <source>
        <dbReference type="Proteomes" id="UP000614601"/>
    </source>
</evidence>
<protein>
    <submittedName>
        <fullName evidence="2">Uncharacterized protein</fullName>
    </submittedName>
</protein>
<sequence length="247" mass="28462">MGAKSDTSIKHGESQDSITSASAKSNTSSISSDDLSCLPKSTGKKFIYPKTLNDLISTGNEEKKRQIGKKIGILDKKMVELKEDLRKKWAEVKRERKEYGETTDGKIEGNKENAKTDFFIALMSNKDIDDRSRKSFGTLDGNLKSYERFAYDESLAKYYEARDDRNEIIEKTRIMLDYAWEMACRCERKRKEVEVVKDNIIQGHLDRRSQSDTSRSRKPLSYRTIQRKFSVYNNMDILNSRSKSSMG</sequence>
<gene>
    <name evidence="2" type="ORF">BOKJ2_LOCUS11769</name>
</gene>